<sequence length="127" mass="14925">MTRQERTDRARTLRQTSGLAERRTWSLLRGGRCDGFKFRRQHPIDRYYADFACEALRLVIELDGPVHERDEVVLNDHYRQLDIEALGWVVIRFTNAQALGEPHQITDAVRDHARRVRSVPHPPTQLR</sequence>
<dbReference type="GO" id="GO:0004519">
    <property type="term" value="F:endonuclease activity"/>
    <property type="evidence" value="ECO:0007669"/>
    <property type="project" value="UniProtKB-KW"/>
</dbReference>
<dbReference type="RefSeq" id="WP_183214721.1">
    <property type="nucleotide sequence ID" value="NZ_CAJFZW010000006.1"/>
</dbReference>
<evidence type="ECO:0000313" key="3">
    <source>
        <dbReference type="Proteomes" id="UP000527324"/>
    </source>
</evidence>
<organism evidence="2 3">
    <name type="scientific">Brevundimonas aurantiaca</name>
    <dbReference type="NCBI Taxonomy" id="74316"/>
    <lineage>
        <taxon>Bacteria</taxon>
        <taxon>Pseudomonadati</taxon>
        <taxon>Pseudomonadota</taxon>
        <taxon>Alphaproteobacteria</taxon>
        <taxon>Caulobacterales</taxon>
        <taxon>Caulobacteraceae</taxon>
        <taxon>Brevundimonas</taxon>
    </lineage>
</organism>
<dbReference type="CDD" id="cd01038">
    <property type="entry name" value="Endonuclease_DUF559"/>
    <property type="match status" value="1"/>
</dbReference>
<evidence type="ECO:0000259" key="1">
    <source>
        <dbReference type="Pfam" id="PF04480"/>
    </source>
</evidence>
<protein>
    <submittedName>
        <fullName evidence="2">Very-short-patch-repair endonuclease</fullName>
    </submittedName>
</protein>
<dbReference type="PANTHER" id="PTHR38590">
    <property type="entry name" value="BLL0828 PROTEIN"/>
    <property type="match status" value="1"/>
</dbReference>
<keyword evidence="2" id="KW-0378">Hydrolase</keyword>
<dbReference type="InterPro" id="IPR047216">
    <property type="entry name" value="Endonuclease_DUF559_bact"/>
</dbReference>
<reference evidence="2 3" key="1">
    <citation type="submission" date="2020-08" db="EMBL/GenBank/DDBJ databases">
        <title>Genomic Encyclopedia of Type Strains, Phase IV (KMG-IV): sequencing the most valuable type-strain genomes for metagenomic binning, comparative biology and taxonomic classification.</title>
        <authorList>
            <person name="Goeker M."/>
        </authorList>
    </citation>
    <scope>NUCLEOTIDE SEQUENCE [LARGE SCALE GENOMIC DNA]</scope>
    <source>
        <strain evidence="2 3">DSM 4731</strain>
    </source>
</reference>
<dbReference type="Proteomes" id="UP000527324">
    <property type="component" value="Unassembled WGS sequence"/>
</dbReference>
<gene>
    <name evidence="2" type="ORF">GGQ93_000004</name>
</gene>
<name>A0A7W9F8H9_9CAUL</name>
<comment type="caution">
    <text evidence="2">The sequence shown here is derived from an EMBL/GenBank/DDBJ whole genome shotgun (WGS) entry which is preliminary data.</text>
</comment>
<dbReference type="EMBL" id="JACHOQ010000001">
    <property type="protein sequence ID" value="MBB5738313.1"/>
    <property type="molecule type" value="Genomic_DNA"/>
</dbReference>
<dbReference type="AlphaFoldDB" id="A0A7W9F8H9"/>
<dbReference type="InterPro" id="IPR011335">
    <property type="entry name" value="Restrct_endonuc-II-like"/>
</dbReference>
<feature type="domain" description="DUF559" evidence="1">
    <location>
        <begin position="5"/>
        <end position="110"/>
    </location>
</feature>
<dbReference type="Pfam" id="PF04480">
    <property type="entry name" value="DUF559"/>
    <property type="match status" value="1"/>
</dbReference>
<keyword evidence="2" id="KW-0255">Endonuclease</keyword>
<dbReference type="PANTHER" id="PTHR38590:SF1">
    <property type="entry name" value="BLL0828 PROTEIN"/>
    <property type="match status" value="1"/>
</dbReference>
<evidence type="ECO:0000313" key="2">
    <source>
        <dbReference type="EMBL" id="MBB5738313.1"/>
    </source>
</evidence>
<dbReference type="SUPFAM" id="SSF52980">
    <property type="entry name" value="Restriction endonuclease-like"/>
    <property type="match status" value="1"/>
</dbReference>
<accession>A0A7W9F8H9</accession>
<dbReference type="InterPro" id="IPR007569">
    <property type="entry name" value="DUF559"/>
</dbReference>
<keyword evidence="3" id="KW-1185">Reference proteome</keyword>
<dbReference type="Gene3D" id="3.40.960.10">
    <property type="entry name" value="VSR Endonuclease"/>
    <property type="match status" value="1"/>
</dbReference>
<keyword evidence="2" id="KW-0540">Nuclease</keyword>
<proteinExistence type="predicted"/>